<reference evidence="2" key="1">
    <citation type="submission" date="2017-09" db="EMBL/GenBank/DDBJ databases">
        <title>Depth-based differentiation of microbial function through sediment-hosted aquifers and enrichment of novel symbionts in the deep terrestrial subsurface.</title>
        <authorList>
            <person name="Probst A.J."/>
            <person name="Ladd B."/>
            <person name="Jarett J.K."/>
            <person name="Geller-Mcgrath D.E."/>
            <person name="Sieber C.M.K."/>
            <person name="Emerson J.B."/>
            <person name="Anantharaman K."/>
            <person name="Thomas B.C."/>
            <person name="Malmstrom R."/>
            <person name="Stieglmeier M."/>
            <person name="Klingl A."/>
            <person name="Woyke T."/>
            <person name="Ryan C.M."/>
            <person name="Banfield J.F."/>
        </authorList>
    </citation>
    <scope>NUCLEOTIDE SEQUENCE [LARGE SCALE GENOMIC DNA]</scope>
</reference>
<dbReference type="AlphaFoldDB" id="A0A2M7V8R0"/>
<comment type="caution">
    <text evidence="1">The sequence shown here is derived from an EMBL/GenBank/DDBJ whole genome shotgun (WGS) entry which is preliminary data.</text>
</comment>
<sequence length="73" mass="8197">MMDVVWLVNKINKRVIFISILTVPITAVKGFDGLSVKSFFLLVARSSLLVVNKNNKNGNNKEMTIVPMFTPLM</sequence>
<protein>
    <submittedName>
        <fullName evidence="1">Uncharacterized protein</fullName>
    </submittedName>
</protein>
<dbReference type="Proteomes" id="UP000228568">
    <property type="component" value="Unassembled WGS sequence"/>
</dbReference>
<dbReference type="EMBL" id="PFPK01000018">
    <property type="protein sequence ID" value="PIZ95202.1"/>
    <property type="molecule type" value="Genomic_DNA"/>
</dbReference>
<organism evidence="1 2">
    <name type="scientific">Candidatus Magasanikbacteria bacterium CG_4_10_14_0_2_um_filter_37_12</name>
    <dbReference type="NCBI Taxonomy" id="1974637"/>
    <lineage>
        <taxon>Bacteria</taxon>
        <taxon>Candidatus Magasanikiibacteriota</taxon>
    </lineage>
</organism>
<name>A0A2M7V8R0_9BACT</name>
<accession>A0A2M7V8R0</accession>
<evidence type="ECO:0000313" key="2">
    <source>
        <dbReference type="Proteomes" id="UP000228568"/>
    </source>
</evidence>
<gene>
    <name evidence="1" type="ORF">COX81_01500</name>
</gene>
<proteinExistence type="predicted"/>
<evidence type="ECO:0000313" key="1">
    <source>
        <dbReference type="EMBL" id="PIZ95202.1"/>
    </source>
</evidence>